<dbReference type="EMBL" id="BJYV01000002">
    <property type="protein sequence ID" value="GEO20335.1"/>
    <property type="molecule type" value="Genomic_DNA"/>
</dbReference>
<proteinExistence type="predicted"/>
<protein>
    <recommendedName>
        <fullName evidence="3">Peptide methionine sulfoxide reductase</fullName>
    </recommendedName>
</protein>
<evidence type="ECO:0000313" key="1">
    <source>
        <dbReference type="EMBL" id="GEO20335.1"/>
    </source>
</evidence>
<name>A0A512C818_9BACT</name>
<sequence>MLLEYIHKLPIGFSEVLYADKKYGLTRTDFNKGKSIKIYAEELGGTNFISLNYYVTSSKEFLKPCEMPEEKVIHFLKNLSVLPLG</sequence>
<accession>A0A512C818</accession>
<comment type="caution">
    <text evidence="1">The sequence shown here is derived from an EMBL/GenBank/DDBJ whole genome shotgun (WGS) entry which is preliminary data.</text>
</comment>
<keyword evidence="2" id="KW-1185">Reference proteome</keyword>
<reference evidence="1 2" key="1">
    <citation type="submission" date="2019-07" db="EMBL/GenBank/DDBJ databases">
        <title>Whole genome shotgun sequence of Cyclobacterium qasimii NBRC 106168.</title>
        <authorList>
            <person name="Hosoyama A."/>
            <person name="Uohara A."/>
            <person name="Ohji S."/>
            <person name="Ichikawa N."/>
        </authorList>
    </citation>
    <scope>NUCLEOTIDE SEQUENCE [LARGE SCALE GENOMIC DNA]</scope>
    <source>
        <strain evidence="1 2">NBRC 106168</strain>
    </source>
</reference>
<gene>
    <name evidence="1" type="ORF">CQA01_08690</name>
</gene>
<dbReference type="Proteomes" id="UP000321301">
    <property type="component" value="Unassembled WGS sequence"/>
</dbReference>
<organism evidence="1 2">
    <name type="scientific">Cyclobacterium qasimii</name>
    <dbReference type="NCBI Taxonomy" id="1350429"/>
    <lineage>
        <taxon>Bacteria</taxon>
        <taxon>Pseudomonadati</taxon>
        <taxon>Bacteroidota</taxon>
        <taxon>Cytophagia</taxon>
        <taxon>Cytophagales</taxon>
        <taxon>Cyclobacteriaceae</taxon>
        <taxon>Cyclobacterium</taxon>
    </lineage>
</organism>
<dbReference type="AlphaFoldDB" id="A0A512C818"/>
<evidence type="ECO:0008006" key="3">
    <source>
        <dbReference type="Google" id="ProtNLM"/>
    </source>
</evidence>
<evidence type="ECO:0000313" key="2">
    <source>
        <dbReference type="Proteomes" id="UP000321301"/>
    </source>
</evidence>
<dbReference type="RefSeq" id="WP_020890317.1">
    <property type="nucleotide sequence ID" value="NZ_BJYV01000002.1"/>
</dbReference>